<reference evidence="3" key="1">
    <citation type="submission" date="2016-07" db="EMBL/GenBank/DDBJ databases">
        <authorList>
            <person name="See-Too W.S."/>
        </authorList>
    </citation>
    <scope>NUCLEOTIDE SEQUENCE [LARGE SCALE GENOMIC DNA]</scope>
    <source>
        <strain evidence="3">DSM 24743</strain>
    </source>
</reference>
<evidence type="ECO:0000313" key="2">
    <source>
        <dbReference type="EMBL" id="ANU12938.1"/>
    </source>
</evidence>
<protein>
    <recommendedName>
        <fullName evidence="4">Competence protein ComGF</fullName>
    </recommendedName>
</protein>
<dbReference type="Pfam" id="PF15980">
    <property type="entry name" value="ComGF"/>
    <property type="match status" value="1"/>
</dbReference>
<dbReference type="RefSeq" id="WP_065527929.1">
    <property type="nucleotide sequence ID" value="NZ_CP016537.2"/>
</dbReference>
<keyword evidence="1" id="KW-0472">Membrane</keyword>
<sequence length="147" mass="17019">MHRVRKLDEKGFSFLTSIFDLLVLMTLLPLIVLFFSFAINFKQDLDPHRAEWQLFVIDLQSYLHRSDSVEIINGGSGIRVVQRGEEIDIELYTDMMRKQKSRKGHEVMLTRVSKCSFVLEGDILTIRTKFSTGNIEEAEYVFTKPSG</sequence>
<dbReference type="NCBIfam" id="NF041002">
    <property type="entry name" value="pilin_ComGF"/>
    <property type="match status" value="1"/>
</dbReference>
<evidence type="ECO:0000313" key="3">
    <source>
        <dbReference type="Proteomes" id="UP000092687"/>
    </source>
</evidence>
<dbReference type="KEGG" id="phc:BBI08_03340"/>
<gene>
    <name evidence="2" type="ORF">BBI08_03340</name>
</gene>
<keyword evidence="1" id="KW-0812">Transmembrane</keyword>
<dbReference type="InterPro" id="IPR016977">
    <property type="entry name" value="ComGF"/>
</dbReference>
<dbReference type="Proteomes" id="UP000092687">
    <property type="component" value="Chromosome"/>
</dbReference>
<organism evidence="2 3">
    <name type="scientific">Planococcus halocryophilus</name>
    <dbReference type="NCBI Taxonomy" id="1215089"/>
    <lineage>
        <taxon>Bacteria</taxon>
        <taxon>Bacillati</taxon>
        <taxon>Bacillota</taxon>
        <taxon>Bacilli</taxon>
        <taxon>Bacillales</taxon>
        <taxon>Caryophanaceae</taxon>
        <taxon>Planococcus</taxon>
    </lineage>
</organism>
<name>A0A1C7DNJ6_9BACL</name>
<keyword evidence="3" id="KW-1185">Reference proteome</keyword>
<dbReference type="STRING" id="1215089.BBI08_03340"/>
<dbReference type="AlphaFoldDB" id="A0A1C7DNJ6"/>
<evidence type="ECO:0000256" key="1">
    <source>
        <dbReference type="SAM" id="Phobius"/>
    </source>
</evidence>
<feature type="transmembrane region" description="Helical" evidence="1">
    <location>
        <begin position="12"/>
        <end position="39"/>
    </location>
</feature>
<accession>A0A1C7DNJ6</accession>
<evidence type="ECO:0008006" key="4">
    <source>
        <dbReference type="Google" id="ProtNLM"/>
    </source>
</evidence>
<reference evidence="3" key="2">
    <citation type="submission" date="2016-10" db="EMBL/GenBank/DDBJ databases">
        <authorList>
            <person name="See-Too W.S."/>
        </authorList>
    </citation>
    <scope>NUCLEOTIDE SEQUENCE [LARGE SCALE GENOMIC DNA]</scope>
    <source>
        <strain evidence="3">DSM 24743</strain>
    </source>
</reference>
<proteinExistence type="predicted"/>
<keyword evidence="1" id="KW-1133">Transmembrane helix</keyword>
<dbReference type="EMBL" id="CP016537">
    <property type="protein sequence ID" value="ANU12938.1"/>
    <property type="molecule type" value="Genomic_DNA"/>
</dbReference>